<dbReference type="InterPro" id="IPR002059">
    <property type="entry name" value="CSP_DNA-bd"/>
</dbReference>
<dbReference type="GO" id="GO:0003723">
    <property type="term" value="F:RNA binding"/>
    <property type="evidence" value="ECO:0007669"/>
    <property type="project" value="UniProtKB-UniRule"/>
</dbReference>
<dbReference type="SUPFAM" id="SSF54928">
    <property type="entry name" value="RNA-binding domain, RBD"/>
    <property type="match status" value="1"/>
</dbReference>
<dbReference type="PROSITE" id="PS00352">
    <property type="entry name" value="CSD_1"/>
    <property type="match status" value="1"/>
</dbReference>
<accession>E1ZEB9</accession>
<evidence type="ECO:0000259" key="4">
    <source>
        <dbReference type="PROSITE" id="PS51857"/>
    </source>
</evidence>
<dbReference type="InterPro" id="IPR019844">
    <property type="entry name" value="CSD_CS"/>
</dbReference>
<dbReference type="InterPro" id="IPR012677">
    <property type="entry name" value="Nucleotide-bd_a/b_plait_sf"/>
</dbReference>
<dbReference type="PANTHER" id="PTHR46565">
    <property type="entry name" value="COLD SHOCK DOMAIN PROTEIN 2"/>
    <property type="match status" value="1"/>
</dbReference>
<feature type="domain" description="RRM" evidence="3">
    <location>
        <begin position="223"/>
        <end position="300"/>
    </location>
</feature>
<dbReference type="SMART" id="SM00360">
    <property type="entry name" value="RRM"/>
    <property type="match status" value="1"/>
</dbReference>
<dbReference type="RefSeq" id="XP_005848105.1">
    <property type="nucleotide sequence ID" value="XM_005848043.1"/>
</dbReference>
<dbReference type="SUPFAM" id="SSF50249">
    <property type="entry name" value="Nucleic acid-binding proteins"/>
    <property type="match status" value="1"/>
</dbReference>
<feature type="region of interest" description="Disordered" evidence="2">
    <location>
        <begin position="95"/>
        <end position="125"/>
    </location>
</feature>
<keyword evidence="1" id="KW-0694">RNA-binding</keyword>
<dbReference type="AlphaFoldDB" id="E1ZEB9"/>
<feature type="domain" description="CSD" evidence="4">
    <location>
        <begin position="12"/>
        <end position="78"/>
    </location>
</feature>
<sequence length="301" mass="31646">MGEPEEPQATERKIGTVKWFNSTKGYGFITCEESEDEVFVHQSNIETTGYRSLKEGEEVEFDLVVADDGKKKAFRLCSGIASAAVAGQHAQAAAAAQQQQHSGSAMGSLGSLQPPPMVRPGYGGGRGGGRGYDPAYAAAAAAGPYGPYAAGGRGGAGRGAYWGPEAYMGYYSPMGPGAYYAAAAATAPPAMFPRGRGGFFPGGKNWAGARPPPPGQPGFSSGLQVVVHNLPWDCTWQQLKDAFTPCGDIERADVVFDSRGRSRGFGIVRFPTKEMAETAVNTMNNTTIGGRVVSVRIDRFA</sequence>
<evidence type="ECO:0000256" key="1">
    <source>
        <dbReference type="PROSITE-ProRule" id="PRU00176"/>
    </source>
</evidence>
<dbReference type="eggNOG" id="KOG3070">
    <property type="taxonomic scope" value="Eukaryota"/>
</dbReference>
<dbReference type="OrthoDB" id="422005at2759"/>
<dbReference type="OMA" id="HFKEWRV"/>
<dbReference type="GeneID" id="17355391"/>
<dbReference type="SMART" id="SM00357">
    <property type="entry name" value="CSP"/>
    <property type="match status" value="1"/>
</dbReference>
<dbReference type="Gene3D" id="2.40.50.140">
    <property type="entry name" value="Nucleic acid-binding proteins"/>
    <property type="match status" value="1"/>
</dbReference>
<organism evidence="6">
    <name type="scientific">Chlorella variabilis</name>
    <name type="common">Green alga</name>
    <dbReference type="NCBI Taxonomy" id="554065"/>
    <lineage>
        <taxon>Eukaryota</taxon>
        <taxon>Viridiplantae</taxon>
        <taxon>Chlorophyta</taxon>
        <taxon>core chlorophytes</taxon>
        <taxon>Trebouxiophyceae</taxon>
        <taxon>Chlorellales</taxon>
        <taxon>Chlorellaceae</taxon>
        <taxon>Chlorella clade</taxon>
        <taxon>Chlorella</taxon>
    </lineage>
</organism>
<dbReference type="PROSITE" id="PS50102">
    <property type="entry name" value="RRM"/>
    <property type="match status" value="1"/>
</dbReference>
<dbReference type="Proteomes" id="UP000008141">
    <property type="component" value="Unassembled WGS sequence"/>
</dbReference>
<dbReference type="PROSITE" id="PS51857">
    <property type="entry name" value="CSD_2"/>
    <property type="match status" value="1"/>
</dbReference>
<dbReference type="STRING" id="554065.E1ZEB9"/>
<dbReference type="KEGG" id="cvr:CHLNCDRAFT_145396"/>
<evidence type="ECO:0000259" key="3">
    <source>
        <dbReference type="PROSITE" id="PS50102"/>
    </source>
</evidence>
<evidence type="ECO:0000256" key="2">
    <source>
        <dbReference type="SAM" id="MobiDB-lite"/>
    </source>
</evidence>
<dbReference type="InterPro" id="IPR011129">
    <property type="entry name" value="CSD"/>
</dbReference>
<dbReference type="Pfam" id="PF00076">
    <property type="entry name" value="RRM_1"/>
    <property type="match status" value="1"/>
</dbReference>
<dbReference type="PRINTS" id="PR00050">
    <property type="entry name" value="COLDSHOCK"/>
</dbReference>
<dbReference type="FunFam" id="3.30.70.330:FF:000034">
    <property type="entry name" value="heterogeneous nuclear ribonucleoprotein M isoform X1"/>
    <property type="match status" value="1"/>
</dbReference>
<keyword evidence="6" id="KW-1185">Reference proteome</keyword>
<dbReference type="Gene3D" id="3.30.70.330">
    <property type="match status" value="1"/>
</dbReference>
<evidence type="ECO:0000313" key="5">
    <source>
        <dbReference type="EMBL" id="EFN56003.1"/>
    </source>
</evidence>
<dbReference type="InterPro" id="IPR035979">
    <property type="entry name" value="RBD_domain_sf"/>
</dbReference>
<reference evidence="5 6" key="1">
    <citation type="journal article" date="2010" name="Plant Cell">
        <title>The Chlorella variabilis NC64A genome reveals adaptation to photosymbiosis, coevolution with viruses, and cryptic sex.</title>
        <authorList>
            <person name="Blanc G."/>
            <person name="Duncan G."/>
            <person name="Agarkova I."/>
            <person name="Borodovsky M."/>
            <person name="Gurnon J."/>
            <person name="Kuo A."/>
            <person name="Lindquist E."/>
            <person name="Lucas S."/>
            <person name="Pangilinan J."/>
            <person name="Polle J."/>
            <person name="Salamov A."/>
            <person name="Terry A."/>
            <person name="Yamada T."/>
            <person name="Dunigan D.D."/>
            <person name="Grigoriev I.V."/>
            <person name="Claverie J.M."/>
            <person name="Van Etten J.L."/>
        </authorList>
    </citation>
    <scope>NUCLEOTIDE SEQUENCE [LARGE SCALE GENOMIC DNA]</scope>
    <source>
        <strain evidence="5 6">NC64A</strain>
    </source>
</reference>
<dbReference type="Pfam" id="PF00313">
    <property type="entry name" value="CSD"/>
    <property type="match status" value="1"/>
</dbReference>
<feature type="compositionally biased region" description="Low complexity" evidence="2">
    <location>
        <begin position="95"/>
        <end position="105"/>
    </location>
</feature>
<evidence type="ECO:0000313" key="6">
    <source>
        <dbReference type="Proteomes" id="UP000008141"/>
    </source>
</evidence>
<dbReference type="CDD" id="cd04458">
    <property type="entry name" value="CSP_CDS"/>
    <property type="match status" value="1"/>
</dbReference>
<evidence type="ECO:0008006" key="7">
    <source>
        <dbReference type="Google" id="ProtNLM"/>
    </source>
</evidence>
<proteinExistence type="predicted"/>
<dbReference type="EMBL" id="GL433843">
    <property type="protein sequence ID" value="EFN56003.1"/>
    <property type="molecule type" value="Genomic_DNA"/>
</dbReference>
<dbReference type="InterPro" id="IPR000504">
    <property type="entry name" value="RRM_dom"/>
</dbReference>
<name>E1ZEB9_CHLVA</name>
<gene>
    <name evidence="5" type="ORF">CHLNCDRAFT_145396</name>
</gene>
<protein>
    <recommendedName>
        <fullName evidence="7">CSD domain-containing protein</fullName>
    </recommendedName>
</protein>
<dbReference type="InParanoid" id="E1ZEB9"/>
<dbReference type="InterPro" id="IPR012340">
    <property type="entry name" value="NA-bd_OB-fold"/>
</dbReference>
<dbReference type="PANTHER" id="PTHR46565:SF20">
    <property type="entry name" value="COLD SHOCK DOMAIN-CONTAINING PROTEIN 4"/>
    <property type="match status" value="1"/>
</dbReference>